<reference evidence="3 6" key="2">
    <citation type="submission" date="2021-01" db="EMBL/GenBank/DDBJ databases">
        <title>Whole genome shotgun sequence of Actinoplanes lobatus NBRC 12513.</title>
        <authorList>
            <person name="Komaki H."/>
            <person name="Tamura T."/>
        </authorList>
    </citation>
    <scope>NUCLEOTIDE SEQUENCE [LARGE SCALE GENOMIC DNA]</scope>
    <source>
        <strain evidence="3 6">NBRC 12513</strain>
    </source>
</reference>
<proteinExistence type="predicted"/>
<dbReference type="SUPFAM" id="SSF53474">
    <property type="entry name" value="alpha/beta-Hydrolases"/>
    <property type="match status" value="1"/>
</dbReference>
<evidence type="ECO:0000313" key="5">
    <source>
        <dbReference type="Proteomes" id="UP000590511"/>
    </source>
</evidence>
<dbReference type="InterPro" id="IPR050300">
    <property type="entry name" value="GDXG_lipolytic_enzyme"/>
</dbReference>
<evidence type="ECO:0000313" key="4">
    <source>
        <dbReference type="EMBL" id="MBB4751850.1"/>
    </source>
</evidence>
<reference evidence="4 5" key="1">
    <citation type="submission" date="2020-08" db="EMBL/GenBank/DDBJ databases">
        <title>Sequencing the genomes of 1000 actinobacteria strains.</title>
        <authorList>
            <person name="Klenk H.-P."/>
        </authorList>
    </citation>
    <scope>NUCLEOTIDE SEQUENCE [LARGE SCALE GENOMIC DNA]</scope>
    <source>
        <strain evidence="4 5">DSM 43150</strain>
    </source>
</reference>
<dbReference type="Gene3D" id="3.40.50.1820">
    <property type="entry name" value="alpha/beta hydrolase"/>
    <property type="match status" value="1"/>
</dbReference>
<dbReference type="AlphaFoldDB" id="A0A7W7HJT4"/>
<feature type="domain" description="BD-FAE-like" evidence="2">
    <location>
        <begin position="47"/>
        <end position="265"/>
    </location>
</feature>
<name>A0A7W7HJT4_9ACTN</name>
<accession>A0A7W7HJT4</accession>
<sequence>MTATAEKPPFPPAFLPPTEPVIRPDGSRHHAGISYANIPGYRPLQLDLWVPAPDPGGRTPGLVLWTHGGGWMMGDRRYFPPTLRPNQLFEELLAAGLAVATIDYRHASEAQFPAQLTDAKAALRWLRHFGTDLGVDTSRIGVWGESAGGHLTSLIALTCGRPELEGRHGIAGPSIPVVAAVVWYGVAALDSMPPLAMPPEAAAFAPPELLQEPIKVLLDGVDEATRVTADPISLVHAGAPPFLLLHGTADRLVPSSQSELLDDALQEVGVPVELVLVDGADHIFLGADNVDELVARSVTFLADRLGQG</sequence>
<dbReference type="PANTHER" id="PTHR48081:SF13">
    <property type="entry name" value="ALPHA_BETA HYDROLASE"/>
    <property type="match status" value="1"/>
</dbReference>
<evidence type="ECO:0000256" key="1">
    <source>
        <dbReference type="ARBA" id="ARBA00022801"/>
    </source>
</evidence>
<protein>
    <submittedName>
        <fullName evidence="4">Acetyl esterase/lipase</fullName>
    </submittedName>
</protein>
<dbReference type="EMBL" id="BOMP01000169">
    <property type="protein sequence ID" value="GIE45672.1"/>
    <property type="molecule type" value="Genomic_DNA"/>
</dbReference>
<dbReference type="Proteomes" id="UP000590511">
    <property type="component" value="Unassembled WGS sequence"/>
</dbReference>
<dbReference type="InterPro" id="IPR029058">
    <property type="entry name" value="AB_hydrolase_fold"/>
</dbReference>
<dbReference type="EMBL" id="JACHNC010000001">
    <property type="protein sequence ID" value="MBB4751850.1"/>
    <property type="molecule type" value="Genomic_DNA"/>
</dbReference>
<organism evidence="4 5">
    <name type="scientific">Actinoplanes lobatus</name>
    <dbReference type="NCBI Taxonomy" id="113568"/>
    <lineage>
        <taxon>Bacteria</taxon>
        <taxon>Bacillati</taxon>
        <taxon>Actinomycetota</taxon>
        <taxon>Actinomycetes</taxon>
        <taxon>Micromonosporales</taxon>
        <taxon>Micromonosporaceae</taxon>
        <taxon>Actinoplanes</taxon>
    </lineage>
</organism>
<dbReference type="InterPro" id="IPR049492">
    <property type="entry name" value="BD-FAE-like_dom"/>
</dbReference>
<evidence type="ECO:0000259" key="2">
    <source>
        <dbReference type="Pfam" id="PF20434"/>
    </source>
</evidence>
<keyword evidence="1" id="KW-0378">Hydrolase</keyword>
<gene>
    <name evidence="3" type="ORF">Alo02nite_85700</name>
    <name evidence="4" type="ORF">BJ964_006011</name>
</gene>
<dbReference type="Proteomes" id="UP000631312">
    <property type="component" value="Unassembled WGS sequence"/>
</dbReference>
<keyword evidence="6" id="KW-1185">Reference proteome</keyword>
<dbReference type="GO" id="GO:0016787">
    <property type="term" value="F:hydrolase activity"/>
    <property type="evidence" value="ECO:0007669"/>
    <property type="project" value="UniProtKB-KW"/>
</dbReference>
<evidence type="ECO:0000313" key="6">
    <source>
        <dbReference type="Proteomes" id="UP000631312"/>
    </source>
</evidence>
<dbReference type="Pfam" id="PF20434">
    <property type="entry name" value="BD-FAE"/>
    <property type="match status" value="1"/>
</dbReference>
<dbReference type="RefSeq" id="WP_188123818.1">
    <property type="nucleotide sequence ID" value="NZ_BOMP01000169.1"/>
</dbReference>
<dbReference type="PANTHER" id="PTHR48081">
    <property type="entry name" value="AB HYDROLASE SUPERFAMILY PROTEIN C4A8.06C"/>
    <property type="match status" value="1"/>
</dbReference>
<comment type="caution">
    <text evidence="4">The sequence shown here is derived from an EMBL/GenBank/DDBJ whole genome shotgun (WGS) entry which is preliminary data.</text>
</comment>
<evidence type="ECO:0000313" key="3">
    <source>
        <dbReference type="EMBL" id="GIE45672.1"/>
    </source>
</evidence>